<dbReference type="PANTHER" id="PTHR24061:SF564">
    <property type="entry name" value="METABOTROPIC GLUTAMATE RECEPTOR 1"/>
    <property type="match status" value="1"/>
</dbReference>
<evidence type="ECO:0000256" key="4">
    <source>
        <dbReference type="ARBA" id="ARBA00022989"/>
    </source>
</evidence>
<accession>A0A974H000</accession>
<gene>
    <name evidence="11" type="ORF">XELAEV_18004093mg</name>
</gene>
<dbReference type="Proteomes" id="UP000694892">
    <property type="component" value="Unassembled WGS sequence"/>
</dbReference>
<evidence type="ECO:0000256" key="5">
    <source>
        <dbReference type="ARBA" id="ARBA00023040"/>
    </source>
</evidence>
<dbReference type="EMBL" id="KV467237">
    <property type="protein sequence ID" value="OCT57033.1"/>
    <property type="molecule type" value="Genomic_DNA"/>
</dbReference>
<organism evidence="11">
    <name type="scientific">Xenopus laevis</name>
    <name type="common">African clawed frog</name>
    <dbReference type="NCBI Taxonomy" id="8355"/>
    <lineage>
        <taxon>Eukaryota</taxon>
        <taxon>Metazoa</taxon>
        <taxon>Chordata</taxon>
        <taxon>Craniata</taxon>
        <taxon>Vertebrata</taxon>
        <taxon>Euteleostomi</taxon>
        <taxon>Amphibia</taxon>
        <taxon>Batrachia</taxon>
        <taxon>Anura</taxon>
        <taxon>Pipoidea</taxon>
        <taxon>Pipidae</taxon>
        <taxon>Xenopodinae</taxon>
        <taxon>Xenopus</taxon>
        <taxon>Xenopus</taxon>
    </lineage>
</organism>
<dbReference type="InterPro" id="IPR017979">
    <property type="entry name" value="GPCR_3_CS"/>
</dbReference>
<feature type="domain" description="G-protein coupled receptors family 3 profile" evidence="10">
    <location>
        <begin position="35"/>
        <end position="294"/>
    </location>
</feature>
<dbReference type="GO" id="GO:0005886">
    <property type="term" value="C:plasma membrane"/>
    <property type="evidence" value="ECO:0007669"/>
    <property type="project" value="UniProtKB-SubCell"/>
</dbReference>
<keyword evidence="5" id="KW-0675">Receptor</keyword>
<dbReference type="PRINTS" id="PR00248">
    <property type="entry name" value="GPCRMGR"/>
</dbReference>
<feature type="transmembrane region" description="Helical" evidence="9">
    <location>
        <begin position="105"/>
        <end position="125"/>
    </location>
</feature>
<keyword evidence="2" id="KW-1003">Cell membrane</keyword>
<dbReference type="AlphaFoldDB" id="A0A974H000"/>
<evidence type="ECO:0000256" key="7">
    <source>
        <dbReference type="ARBA" id="ARBA00023180"/>
    </source>
</evidence>
<evidence type="ECO:0000313" key="11">
    <source>
        <dbReference type="EMBL" id="OCT57033.1"/>
    </source>
</evidence>
<dbReference type="InterPro" id="IPR017978">
    <property type="entry name" value="GPCR_3_C"/>
</dbReference>
<feature type="transmembrane region" description="Helical" evidence="9">
    <location>
        <begin position="261"/>
        <end position="284"/>
    </location>
</feature>
<feature type="transmembrane region" description="Helical" evidence="9">
    <location>
        <begin position="146"/>
        <end position="168"/>
    </location>
</feature>
<sequence>MESCLKCEDYEWPNQEKTLCIKKQIEFLSYDSDSIILVFIIISTLLFIIAAVILGIFISFRDTPVVKANNRNLSFFLIVSIKLSFLSVFLFLGRPTDITCKLRQISFGITFSIAMSSILAKSFMVCLAFKATNPGSQWRKWVRVKVAYFIVSVCSIIQILISVIWLATSPPFVEFNIMAEPGKIIIQCNEGSVITFYIVLSYMGLLASVSFIVAFLVRTLPDCFNEAKYITFSMLLFCSLWITMIPAYLSTKGKTTVCVEIFAILTSSAGLLGCIFLPKCYIIVFKPEMNTKQHLLGNIK</sequence>
<dbReference type="PROSITE" id="PS50259">
    <property type="entry name" value="G_PROTEIN_RECEP_F3_4"/>
    <property type="match status" value="1"/>
</dbReference>
<dbReference type="GO" id="GO:0004930">
    <property type="term" value="F:G protein-coupled receptor activity"/>
    <property type="evidence" value="ECO:0007669"/>
    <property type="project" value="UniProtKB-KW"/>
</dbReference>
<evidence type="ECO:0000256" key="8">
    <source>
        <dbReference type="ARBA" id="ARBA00023224"/>
    </source>
</evidence>
<keyword evidence="8" id="KW-0807">Transducer</keyword>
<dbReference type="InterPro" id="IPR000068">
    <property type="entry name" value="GPCR_3_Ca_sens_rcpt-rel"/>
</dbReference>
<keyword evidence="3 9" id="KW-0812">Transmembrane</keyword>
<proteinExistence type="predicted"/>
<keyword evidence="7" id="KW-0325">Glycoprotein</keyword>
<dbReference type="InterPro" id="IPR038550">
    <property type="entry name" value="GPCR_3_9-Cys_sf"/>
</dbReference>
<name>A0A974H000_XENLA</name>
<keyword evidence="5" id="KW-0297">G-protein coupled receptor</keyword>
<comment type="subcellular location">
    <subcellularLocation>
        <location evidence="1">Cell membrane</location>
        <topology evidence="1">Multi-pass membrane protein</topology>
    </subcellularLocation>
</comment>
<reference evidence="11" key="1">
    <citation type="submission" date="2016-05" db="EMBL/GenBank/DDBJ databases">
        <title>WGS assembly of Xenopus laevis.</title>
        <authorList>
            <person name="Session A."/>
            <person name="Uno Y."/>
            <person name="Kwon T."/>
            <person name="Chapman J."/>
            <person name="Toyoda A."/>
            <person name="Takahashi S."/>
            <person name="Fukui A."/>
            <person name="Hikosaka A."/>
            <person name="Putnam N."/>
            <person name="Stites J."/>
            <person name="Van Heeringen S."/>
            <person name="Quigley I."/>
            <person name="Heinz S."/>
            <person name="Hellsten U."/>
            <person name="Lyons J."/>
            <person name="Suzuki A."/>
            <person name="Kondo M."/>
            <person name="Ogino H."/>
            <person name="Ochi H."/>
            <person name="Bogdanovic O."/>
            <person name="Lister R."/>
            <person name="Georgiou G."/>
            <person name="Paranjpe S."/>
            <person name="Van Kruijsbergen I."/>
            <person name="Mozaffari S."/>
            <person name="Shu S."/>
            <person name="Schmutz J."/>
            <person name="Jenkins J."/>
            <person name="Grimwood J."/>
            <person name="Carlson J."/>
            <person name="Mitros T."/>
            <person name="Simakov O."/>
            <person name="Heald R."/>
            <person name="Miller K."/>
            <person name="Haudenschild C."/>
            <person name="Kuroki Y."/>
            <person name="Tanaka T."/>
            <person name="Michiue T."/>
            <person name="Watanabe M."/>
            <person name="Kinoshita T."/>
            <person name="Ohta Y."/>
            <person name="Mawaribuchi S."/>
            <person name="Suzuki Y."/>
            <person name="Haramoto Y."/>
            <person name="Yamamoto T."/>
            <person name="Takagi C."/>
            <person name="Kitzman J."/>
            <person name="Shendure J."/>
            <person name="Nakayama T."/>
            <person name="Izutsu Y."/>
            <person name="Robert J."/>
            <person name="Dichmann D."/>
            <person name="Flajnik M."/>
            <person name="Houston D."/>
            <person name="Marcotte E."/>
            <person name="Wallingford J."/>
            <person name="Ito Y."/>
            <person name="Asashima M."/>
            <person name="Ueno N."/>
            <person name="Matsuda Y."/>
            <person name="Jan Veenstra G."/>
            <person name="Fujiyama A."/>
            <person name="Harland R."/>
            <person name="Taira M."/>
            <person name="Rokhsar D.S."/>
        </authorList>
    </citation>
    <scope>NUCLEOTIDE SEQUENCE</scope>
    <source>
        <strain evidence="11">J</strain>
        <tissue evidence="11">Blood</tissue>
    </source>
</reference>
<keyword evidence="4 9" id="KW-1133">Transmembrane helix</keyword>
<evidence type="ECO:0000256" key="2">
    <source>
        <dbReference type="ARBA" id="ARBA00022475"/>
    </source>
</evidence>
<evidence type="ECO:0000256" key="9">
    <source>
        <dbReference type="SAM" id="Phobius"/>
    </source>
</evidence>
<dbReference type="Pfam" id="PF00003">
    <property type="entry name" value="7tm_3"/>
    <property type="match status" value="1"/>
</dbReference>
<feature type="transmembrane region" description="Helical" evidence="9">
    <location>
        <begin position="72"/>
        <end position="93"/>
    </location>
</feature>
<protein>
    <recommendedName>
        <fullName evidence="10">G-protein coupled receptors family 3 profile domain-containing protein</fullName>
    </recommendedName>
</protein>
<dbReference type="Gene3D" id="2.10.50.30">
    <property type="entry name" value="GPCR, family 3, nine cysteines domain"/>
    <property type="match status" value="1"/>
</dbReference>
<evidence type="ECO:0000256" key="1">
    <source>
        <dbReference type="ARBA" id="ARBA00004651"/>
    </source>
</evidence>
<dbReference type="PROSITE" id="PS00981">
    <property type="entry name" value="G_PROTEIN_RECEP_F3_3"/>
    <property type="match status" value="1"/>
</dbReference>
<feature type="transmembrane region" description="Helical" evidence="9">
    <location>
        <begin position="35"/>
        <end position="60"/>
    </location>
</feature>
<keyword evidence="6 9" id="KW-0472">Membrane</keyword>
<evidence type="ECO:0000256" key="6">
    <source>
        <dbReference type="ARBA" id="ARBA00023136"/>
    </source>
</evidence>
<evidence type="ECO:0000256" key="3">
    <source>
        <dbReference type="ARBA" id="ARBA00022692"/>
    </source>
</evidence>
<feature type="transmembrane region" description="Helical" evidence="9">
    <location>
        <begin position="194"/>
        <end position="217"/>
    </location>
</feature>
<dbReference type="InterPro" id="IPR000337">
    <property type="entry name" value="GPCR_3"/>
</dbReference>
<dbReference type="PANTHER" id="PTHR24061">
    <property type="entry name" value="CALCIUM-SENSING RECEPTOR-RELATED"/>
    <property type="match status" value="1"/>
</dbReference>
<feature type="transmembrane region" description="Helical" evidence="9">
    <location>
        <begin position="229"/>
        <end position="249"/>
    </location>
</feature>
<evidence type="ECO:0000259" key="10">
    <source>
        <dbReference type="PROSITE" id="PS50259"/>
    </source>
</evidence>